<sequence length="62" mass="6986">MIVGEFLMMAIGNHINVILSLIIGKTVVRQIKNISAVATTFFVEKNRLFSLVDPCRQNFGNY</sequence>
<accession>A0A915KSY0</accession>
<reference evidence="2" key="1">
    <citation type="submission" date="2022-11" db="UniProtKB">
        <authorList>
            <consortium name="WormBaseParasite"/>
        </authorList>
    </citation>
    <scope>IDENTIFICATION</scope>
</reference>
<keyword evidence="1" id="KW-1185">Reference proteome</keyword>
<protein>
    <submittedName>
        <fullName evidence="2">Uncharacterized protein</fullName>
    </submittedName>
</protein>
<evidence type="ECO:0000313" key="2">
    <source>
        <dbReference type="WBParaSite" id="nRc.2.0.1.t40738-RA"/>
    </source>
</evidence>
<dbReference type="Proteomes" id="UP000887565">
    <property type="component" value="Unplaced"/>
</dbReference>
<name>A0A915KSY0_ROMCU</name>
<dbReference type="WBParaSite" id="nRc.2.0.1.t40738-RA">
    <property type="protein sequence ID" value="nRc.2.0.1.t40738-RA"/>
    <property type="gene ID" value="nRc.2.0.1.g40738"/>
</dbReference>
<proteinExistence type="predicted"/>
<organism evidence="1 2">
    <name type="scientific">Romanomermis culicivorax</name>
    <name type="common">Nematode worm</name>
    <dbReference type="NCBI Taxonomy" id="13658"/>
    <lineage>
        <taxon>Eukaryota</taxon>
        <taxon>Metazoa</taxon>
        <taxon>Ecdysozoa</taxon>
        <taxon>Nematoda</taxon>
        <taxon>Enoplea</taxon>
        <taxon>Dorylaimia</taxon>
        <taxon>Mermithida</taxon>
        <taxon>Mermithoidea</taxon>
        <taxon>Mermithidae</taxon>
        <taxon>Romanomermis</taxon>
    </lineage>
</organism>
<dbReference type="AlphaFoldDB" id="A0A915KSY0"/>
<evidence type="ECO:0000313" key="1">
    <source>
        <dbReference type="Proteomes" id="UP000887565"/>
    </source>
</evidence>